<evidence type="ECO:0000256" key="1">
    <source>
        <dbReference type="SAM" id="Coils"/>
    </source>
</evidence>
<evidence type="ECO:0000313" key="2">
    <source>
        <dbReference type="EMBL" id="KAK7098125.1"/>
    </source>
</evidence>
<organism evidence="2 3">
    <name type="scientific">Littorina saxatilis</name>
    <dbReference type="NCBI Taxonomy" id="31220"/>
    <lineage>
        <taxon>Eukaryota</taxon>
        <taxon>Metazoa</taxon>
        <taxon>Spiralia</taxon>
        <taxon>Lophotrochozoa</taxon>
        <taxon>Mollusca</taxon>
        <taxon>Gastropoda</taxon>
        <taxon>Caenogastropoda</taxon>
        <taxon>Littorinimorpha</taxon>
        <taxon>Littorinoidea</taxon>
        <taxon>Littorinidae</taxon>
        <taxon>Littorina</taxon>
    </lineage>
</organism>
<protein>
    <recommendedName>
        <fullName evidence="4">Voltage-gated hydrogen channel 1</fullName>
    </recommendedName>
</protein>
<reference evidence="2 3" key="1">
    <citation type="submission" date="2024-02" db="EMBL/GenBank/DDBJ databases">
        <title>Chromosome-scale genome assembly of the rough periwinkle Littorina saxatilis.</title>
        <authorList>
            <person name="De Jode A."/>
            <person name="Faria R."/>
            <person name="Formenti G."/>
            <person name="Sims Y."/>
            <person name="Smith T.P."/>
            <person name="Tracey A."/>
            <person name="Wood J.M.D."/>
            <person name="Zagrodzka Z.B."/>
            <person name="Johannesson K."/>
            <person name="Butlin R.K."/>
            <person name="Leder E.H."/>
        </authorList>
    </citation>
    <scope>NUCLEOTIDE SEQUENCE [LARGE SCALE GENOMIC DNA]</scope>
    <source>
        <strain evidence="2">Snail1</strain>
        <tissue evidence="2">Muscle</tissue>
    </source>
</reference>
<evidence type="ECO:0000313" key="3">
    <source>
        <dbReference type="Proteomes" id="UP001374579"/>
    </source>
</evidence>
<sequence length="130" mass="14945">MLILSVSFVADLVFLEILPRFKIQDFVFILAFLLPWRVIRVVNSLVVAVQTHEHFRLKLLYSRKKKTQNSLREAEVKLQLFRAQCCALKHLCLPVVTCIYLCAGPMLRPEIPVSTCSYLYLPVCRPNAAP</sequence>
<proteinExistence type="predicted"/>
<name>A0AAN9B621_9CAEN</name>
<evidence type="ECO:0008006" key="4">
    <source>
        <dbReference type="Google" id="ProtNLM"/>
    </source>
</evidence>
<dbReference type="Proteomes" id="UP001374579">
    <property type="component" value="Unassembled WGS sequence"/>
</dbReference>
<comment type="caution">
    <text evidence="2">The sequence shown here is derived from an EMBL/GenBank/DDBJ whole genome shotgun (WGS) entry which is preliminary data.</text>
</comment>
<keyword evidence="1" id="KW-0175">Coiled coil</keyword>
<dbReference type="AlphaFoldDB" id="A0AAN9B621"/>
<feature type="coiled-coil region" evidence="1">
    <location>
        <begin position="57"/>
        <end position="84"/>
    </location>
</feature>
<keyword evidence="3" id="KW-1185">Reference proteome</keyword>
<dbReference type="EMBL" id="JBAMIC010000012">
    <property type="protein sequence ID" value="KAK7098125.1"/>
    <property type="molecule type" value="Genomic_DNA"/>
</dbReference>
<accession>A0AAN9B621</accession>
<gene>
    <name evidence="2" type="ORF">V1264_002485</name>
</gene>